<name>A0A2H0V7H8_9BACT</name>
<gene>
    <name evidence="1" type="ORF">COT97_02315</name>
</gene>
<accession>A0A2H0V7H8</accession>
<protein>
    <submittedName>
        <fullName evidence="1">Uncharacterized protein</fullName>
    </submittedName>
</protein>
<evidence type="ECO:0000313" key="1">
    <source>
        <dbReference type="EMBL" id="PIR94300.1"/>
    </source>
</evidence>
<reference evidence="2" key="1">
    <citation type="submission" date="2017-09" db="EMBL/GenBank/DDBJ databases">
        <title>Depth-based differentiation of microbial function through sediment-hosted aquifers and enrichment of novel symbionts in the deep terrestrial subsurface.</title>
        <authorList>
            <person name="Probst A.J."/>
            <person name="Ladd B."/>
            <person name="Jarett J.K."/>
            <person name="Geller-Mcgrath D.E."/>
            <person name="Sieber C.M.K."/>
            <person name="Emerson J.B."/>
            <person name="Anantharaman K."/>
            <person name="Thomas B.C."/>
            <person name="Malmstrom R."/>
            <person name="Stieglmeier M."/>
            <person name="Klingl A."/>
            <person name="Woyke T."/>
            <person name="Ryan C.M."/>
            <person name="Banfield J.F."/>
        </authorList>
    </citation>
    <scope>NUCLEOTIDE SEQUENCE [LARGE SCALE GENOMIC DNA]</scope>
</reference>
<proteinExistence type="predicted"/>
<organism evidence="1 2">
    <name type="scientific">Candidatus Falkowbacteria bacterium CG10_big_fil_rev_8_21_14_0_10_39_11</name>
    <dbReference type="NCBI Taxonomy" id="1974565"/>
    <lineage>
        <taxon>Bacteria</taxon>
        <taxon>Candidatus Falkowiibacteriota</taxon>
    </lineage>
</organism>
<evidence type="ECO:0000313" key="2">
    <source>
        <dbReference type="Proteomes" id="UP000229901"/>
    </source>
</evidence>
<dbReference type="AlphaFoldDB" id="A0A2H0V7H8"/>
<sequence length="198" mass="23182">MVKEEWIQLCISDKYSEDDEVIAFVNEVKEEYEIGVEFAHERVAFMDRSSSRTFHRDLDEARKNGEDIPYGVGFSPDLSVGNFLGLGKYAITFILGSVTSGITWDVIKLISKKARDFIKNYLEEEHFILVFDNVYFEQSGLNIYYYIPKEISDEEFDGVIESIKKMNKRMLKLYRKCNLSSSNVKVYYDFDSKKLYLK</sequence>
<dbReference type="EMBL" id="PFAP01000011">
    <property type="protein sequence ID" value="PIR94300.1"/>
    <property type="molecule type" value="Genomic_DNA"/>
</dbReference>
<comment type="caution">
    <text evidence="1">The sequence shown here is derived from an EMBL/GenBank/DDBJ whole genome shotgun (WGS) entry which is preliminary data.</text>
</comment>
<dbReference type="Proteomes" id="UP000229901">
    <property type="component" value="Unassembled WGS sequence"/>
</dbReference>